<name>A0A1I7WAD6_HETBA</name>
<reference evidence="2" key="1">
    <citation type="submission" date="2016-11" db="UniProtKB">
        <authorList>
            <consortium name="WormBaseParasite"/>
        </authorList>
    </citation>
    <scope>IDENTIFICATION</scope>
</reference>
<organism evidence="1 2">
    <name type="scientific">Heterorhabditis bacteriophora</name>
    <name type="common">Entomopathogenic nematode worm</name>
    <dbReference type="NCBI Taxonomy" id="37862"/>
    <lineage>
        <taxon>Eukaryota</taxon>
        <taxon>Metazoa</taxon>
        <taxon>Ecdysozoa</taxon>
        <taxon>Nematoda</taxon>
        <taxon>Chromadorea</taxon>
        <taxon>Rhabditida</taxon>
        <taxon>Rhabditina</taxon>
        <taxon>Rhabditomorpha</taxon>
        <taxon>Strongyloidea</taxon>
        <taxon>Heterorhabditidae</taxon>
        <taxon>Heterorhabditis</taxon>
    </lineage>
</organism>
<keyword evidence="1" id="KW-1185">Reference proteome</keyword>
<proteinExistence type="predicted"/>
<dbReference type="WBParaSite" id="Hba_01642">
    <property type="protein sequence ID" value="Hba_01642"/>
    <property type="gene ID" value="Hba_01642"/>
</dbReference>
<sequence length="204" mass="23082">MFYSVLDTIILEGLRIPLSETIVSGSPNCANSRRNIVIWTNMFLLSLATLSMHPQLQDTSFPLKVLRNQYESDSMVDPQMCVLNWRAHSRTLPSMCPSMFFLANIFIRVIPGVSSTVFCNWSGITIRCPKINSLLILVCRRTRVLSCAAMNLSVHNCRLFLVSSLCLLQLQFLWITSWHDVEMSASILAMTISSCDVRPPVQNH</sequence>
<accession>A0A1I7WAD6</accession>
<evidence type="ECO:0000313" key="1">
    <source>
        <dbReference type="Proteomes" id="UP000095283"/>
    </source>
</evidence>
<dbReference type="AlphaFoldDB" id="A0A1I7WAD6"/>
<protein>
    <submittedName>
        <fullName evidence="2">Transmembrane protein</fullName>
    </submittedName>
</protein>
<evidence type="ECO:0000313" key="2">
    <source>
        <dbReference type="WBParaSite" id="Hba_01642"/>
    </source>
</evidence>
<dbReference type="Proteomes" id="UP000095283">
    <property type="component" value="Unplaced"/>
</dbReference>